<organism evidence="1 2">
    <name type="scientific">Massiliimalia timonensis</name>
    <dbReference type="NCBI Taxonomy" id="1987501"/>
    <lineage>
        <taxon>Bacteria</taxon>
        <taxon>Bacillati</taxon>
        <taxon>Bacillota</taxon>
        <taxon>Clostridia</taxon>
        <taxon>Eubacteriales</taxon>
        <taxon>Oscillospiraceae</taxon>
        <taxon>Massiliimalia</taxon>
    </lineage>
</organism>
<dbReference type="AlphaFoldDB" id="A0A8J6P9N3"/>
<reference evidence="1" key="1">
    <citation type="submission" date="2020-08" db="EMBL/GenBank/DDBJ databases">
        <title>Genome public.</title>
        <authorList>
            <person name="Liu C."/>
            <person name="Sun Q."/>
        </authorList>
    </citation>
    <scope>NUCLEOTIDE SEQUENCE</scope>
    <source>
        <strain evidence="1">NSJ-15</strain>
    </source>
</reference>
<dbReference type="RefSeq" id="WP_093988955.1">
    <property type="nucleotide sequence ID" value="NZ_FYDD01000003.1"/>
</dbReference>
<keyword evidence="2" id="KW-1185">Reference proteome</keyword>
<dbReference type="OrthoDB" id="1654682at2"/>
<comment type="caution">
    <text evidence="1">The sequence shown here is derived from an EMBL/GenBank/DDBJ whole genome shotgun (WGS) entry which is preliminary data.</text>
</comment>
<evidence type="ECO:0000313" key="1">
    <source>
        <dbReference type="EMBL" id="MBC8609667.1"/>
    </source>
</evidence>
<proteinExistence type="predicted"/>
<gene>
    <name evidence="1" type="ORF">H8702_00850</name>
</gene>
<dbReference type="EMBL" id="JACRTL010000001">
    <property type="protein sequence ID" value="MBC8609667.1"/>
    <property type="molecule type" value="Genomic_DNA"/>
</dbReference>
<dbReference type="Proteomes" id="UP000632659">
    <property type="component" value="Unassembled WGS sequence"/>
</dbReference>
<name>A0A8J6P9N3_9FIRM</name>
<protein>
    <submittedName>
        <fullName evidence="1">Molecular chaperone Hsp90</fullName>
    </submittedName>
</protein>
<evidence type="ECO:0000313" key="2">
    <source>
        <dbReference type="Proteomes" id="UP000632659"/>
    </source>
</evidence>
<sequence>MEKELLQFMKEKTQELVQSPTCCAELKEVAATWLEAVGTENEAAETEKYMNELKADIMPIDQLIGFAGSETGEEYFGQDAAQNIKAHAEEIKANGSCYCDCPACAAAEAILKKLAAL</sequence>
<accession>A0A8J6P9N3</accession>